<feature type="transmembrane region" description="Helical" evidence="1">
    <location>
        <begin position="200"/>
        <end position="218"/>
    </location>
</feature>
<reference evidence="2 3" key="1">
    <citation type="journal article" date="2016" name="Microbiol. Immunol.">
        <title>Complete genome sequence of Streptococcus troglodytae TKU31 isolated from the oral cavity of a chimpanzee (Pan troglodytes).</title>
        <authorList>
            <person name="Okamoto M."/>
            <person name="Naito M."/>
            <person name="Miyanohara M."/>
            <person name="Imai S."/>
            <person name="Nomura Y."/>
            <person name="Saito W."/>
            <person name="Momoi Y."/>
            <person name="Takada K."/>
            <person name="Miyabe-Nishiwaki T."/>
            <person name="Tomonaga M."/>
            <person name="Hanada N."/>
        </authorList>
    </citation>
    <scope>NUCLEOTIDE SEQUENCE [LARGE SCALE GENOMIC DNA]</scope>
    <source>
        <strain evidence="3">TKU 31</strain>
    </source>
</reference>
<feature type="transmembrane region" description="Helical" evidence="1">
    <location>
        <begin position="161"/>
        <end position="180"/>
    </location>
</feature>
<feature type="transmembrane region" description="Helical" evidence="1">
    <location>
        <begin position="287"/>
        <end position="309"/>
    </location>
</feature>
<dbReference type="Proteomes" id="UP000217758">
    <property type="component" value="Chromosome"/>
</dbReference>
<proteinExistence type="predicted"/>
<dbReference type="PANTHER" id="PTHR36840:SF1">
    <property type="entry name" value="BLL5714 PROTEIN"/>
    <property type="match status" value="1"/>
</dbReference>
<dbReference type="KEGG" id="strg:SRT_11940"/>
<feature type="transmembrane region" description="Helical" evidence="1">
    <location>
        <begin position="12"/>
        <end position="33"/>
    </location>
</feature>
<dbReference type="PANTHER" id="PTHR36840">
    <property type="entry name" value="BLL5714 PROTEIN"/>
    <property type="match status" value="1"/>
</dbReference>
<keyword evidence="1" id="KW-1133">Transmembrane helix</keyword>
<sequence>MTNLIKHKRVEFTELFYDLVFVYAISKTTALIHHLHHGVLSWEAIGAFLITLLVLVNNWMIQTVFTNRYGKNSLLNIIVMFVDMAMLLLISNMVTNDWQGYFHAFCWTVGTLTLTLFIQYLVEYRSPTSMMEDKKIIKGFLVMTGLRTIAVYLAALLPMNIGLQFYLTGILVTFIMPLFLNRKTSHFEVNLPHLIERISLLVIITFGEMIMGIADFFTVENFSLNSVLFFLIMATLFLYYFGQFDHALDEEANTKGIFLIYSHYPIFIGLIMVTVSMSFLVNPEVNHLFATSFFYLGLGLFQWAVLANSKHNKDYLRFDSKYYLIQALIFILGMMASLFFNKQPTIVIVITTIMVLALESHFSIFYTRRTIAKKGKTDWNFK</sequence>
<evidence type="ECO:0000313" key="2">
    <source>
        <dbReference type="EMBL" id="BAQ24455.1"/>
    </source>
</evidence>
<dbReference type="Pfam" id="PF06772">
    <property type="entry name" value="LtrA"/>
    <property type="match status" value="1"/>
</dbReference>
<protein>
    <submittedName>
        <fullName evidence="2">Bacterial low temperature requirement protein A</fullName>
    </submittedName>
</protein>
<keyword evidence="3" id="KW-1185">Reference proteome</keyword>
<keyword evidence="1" id="KW-0812">Transmembrane</keyword>
<gene>
    <name evidence="2" type="ORF">SRT_11940</name>
</gene>
<organism evidence="2 3">
    <name type="scientific">Streptococcus troglodytae</name>
    <dbReference type="NCBI Taxonomy" id="1111760"/>
    <lineage>
        <taxon>Bacteria</taxon>
        <taxon>Bacillati</taxon>
        <taxon>Bacillota</taxon>
        <taxon>Bacilli</taxon>
        <taxon>Lactobacillales</taxon>
        <taxon>Streptococcaceae</taxon>
        <taxon>Streptococcus</taxon>
    </lineage>
</organism>
<feature type="transmembrane region" description="Helical" evidence="1">
    <location>
        <begin position="224"/>
        <end position="242"/>
    </location>
</feature>
<feature type="transmembrane region" description="Helical" evidence="1">
    <location>
        <begin position="346"/>
        <end position="366"/>
    </location>
</feature>
<feature type="transmembrane region" description="Helical" evidence="1">
    <location>
        <begin position="73"/>
        <end position="94"/>
    </location>
</feature>
<dbReference type="AlphaFoldDB" id="A0A1L7LJR7"/>
<keyword evidence="1" id="KW-0472">Membrane</keyword>
<feature type="transmembrane region" description="Helical" evidence="1">
    <location>
        <begin position="263"/>
        <end position="281"/>
    </location>
</feature>
<dbReference type="EMBL" id="AP014612">
    <property type="protein sequence ID" value="BAQ24455.1"/>
    <property type="molecule type" value="Genomic_DNA"/>
</dbReference>
<feature type="transmembrane region" description="Helical" evidence="1">
    <location>
        <begin position="39"/>
        <end position="61"/>
    </location>
</feature>
<evidence type="ECO:0000256" key="1">
    <source>
        <dbReference type="SAM" id="Phobius"/>
    </source>
</evidence>
<dbReference type="InterPro" id="IPR010640">
    <property type="entry name" value="Low_temperature_requirement_A"/>
</dbReference>
<dbReference type="RefSeq" id="WP_128833386.1">
    <property type="nucleotide sequence ID" value="NZ_AP014612.1"/>
</dbReference>
<name>A0A1L7LJR7_9STRE</name>
<feature type="transmembrane region" description="Helical" evidence="1">
    <location>
        <begin position="100"/>
        <end position="124"/>
    </location>
</feature>
<evidence type="ECO:0000313" key="3">
    <source>
        <dbReference type="Proteomes" id="UP000217758"/>
    </source>
</evidence>
<accession>A0A1L7LJR7</accession>
<feature type="transmembrane region" description="Helical" evidence="1">
    <location>
        <begin position="321"/>
        <end position="340"/>
    </location>
</feature>
<feature type="transmembrane region" description="Helical" evidence="1">
    <location>
        <begin position="136"/>
        <end position="155"/>
    </location>
</feature>